<evidence type="ECO:0000256" key="2">
    <source>
        <dbReference type="ARBA" id="ARBA00022448"/>
    </source>
</evidence>
<dbReference type="PANTHER" id="PTHR42953:SF3">
    <property type="entry name" value="HIGH-AFFINITY ZINC UPTAKE SYSTEM PROTEIN ZNUA"/>
    <property type="match status" value="1"/>
</dbReference>
<keyword evidence="6" id="KW-1185">Reference proteome</keyword>
<keyword evidence="2 4" id="KW-0813">Transport</keyword>
<sequence>MKLTYLRYVFLLCTCFAMLQATSIKVIVSVLPQKEMIERIGGEYVQVEVLVPQGKSPEIYEPSIAQMKYIAQADIFFGVGMPFESPWLKRFSLANPSLIYYNLSTLAQMPQSHAHTTHIPIHNPHIWLSAQSMQPQVAFIADILSKADVAHKDIFKHNSTELIKTLQTITDKTRLLFGTPQAQKHFIVYHPAFEIFAKDFNLNEKSLENEGKEPKGKELSALMQYARNHHIKAIFIQPQYAKSRVEMLAKELNLRIIELDPLAPSWLLSLQSNACQIALNLALDEIASCMQQYFKE</sequence>
<evidence type="ECO:0000313" key="6">
    <source>
        <dbReference type="Proteomes" id="UP001434737"/>
    </source>
</evidence>
<evidence type="ECO:0000256" key="1">
    <source>
        <dbReference type="ARBA" id="ARBA00011028"/>
    </source>
</evidence>
<accession>A0ABZ3F4I5</accession>
<dbReference type="InterPro" id="IPR006127">
    <property type="entry name" value="ZnuA-like"/>
</dbReference>
<keyword evidence="3" id="KW-0732">Signal</keyword>
<dbReference type="PRINTS" id="PR00690">
    <property type="entry name" value="ADHESNFAMILY"/>
</dbReference>
<reference evidence="5 6" key="1">
    <citation type="submission" date="2024-02" db="EMBL/GenBank/DDBJ databases">
        <title>Genome and pathogenicity analysis of Helicobacter mastomyrinus isolated from mice.</title>
        <authorList>
            <person name="Zhu L."/>
        </authorList>
    </citation>
    <scope>NUCLEOTIDE SEQUENCE [LARGE SCALE GENOMIC DNA]</scope>
    <source>
        <strain evidence="5 6">Hm-17</strain>
    </source>
</reference>
<dbReference type="Proteomes" id="UP001434737">
    <property type="component" value="Chromosome"/>
</dbReference>
<dbReference type="RefSeq" id="WP_300446996.1">
    <property type="nucleotide sequence ID" value="NZ_CP145316.1"/>
</dbReference>
<dbReference type="InterPro" id="IPR050492">
    <property type="entry name" value="Bact_metal-bind_prot9"/>
</dbReference>
<gene>
    <name evidence="5" type="ORF">V3I05_10385</name>
</gene>
<evidence type="ECO:0000256" key="3">
    <source>
        <dbReference type="ARBA" id="ARBA00022729"/>
    </source>
</evidence>
<dbReference type="InterPro" id="IPR006128">
    <property type="entry name" value="Lipoprotein_PsaA-like"/>
</dbReference>
<dbReference type="EMBL" id="CP145316">
    <property type="protein sequence ID" value="XAM18073.1"/>
    <property type="molecule type" value="Genomic_DNA"/>
</dbReference>
<protein>
    <submittedName>
        <fullName evidence="5">Zinc ABC transporter substrate-binding protein</fullName>
    </submittedName>
</protein>
<dbReference type="PANTHER" id="PTHR42953">
    <property type="entry name" value="HIGH-AFFINITY ZINC UPTAKE SYSTEM PROTEIN ZNUA-RELATED"/>
    <property type="match status" value="1"/>
</dbReference>
<name>A0ABZ3F4I5_9HELI</name>
<proteinExistence type="inferred from homology"/>
<dbReference type="SUPFAM" id="SSF53807">
    <property type="entry name" value="Helical backbone' metal receptor"/>
    <property type="match status" value="1"/>
</dbReference>
<comment type="similarity">
    <text evidence="1 4">Belongs to the bacterial solute-binding protein 9 family.</text>
</comment>
<dbReference type="Pfam" id="PF01297">
    <property type="entry name" value="ZnuA"/>
    <property type="match status" value="1"/>
</dbReference>
<evidence type="ECO:0000313" key="5">
    <source>
        <dbReference type="EMBL" id="XAM18073.1"/>
    </source>
</evidence>
<dbReference type="Gene3D" id="3.40.50.1980">
    <property type="entry name" value="Nitrogenase molybdenum iron protein domain"/>
    <property type="match status" value="2"/>
</dbReference>
<organism evidence="5 6">
    <name type="scientific">Helicobacter mastomyrinus</name>
    <dbReference type="NCBI Taxonomy" id="287948"/>
    <lineage>
        <taxon>Bacteria</taxon>
        <taxon>Pseudomonadati</taxon>
        <taxon>Campylobacterota</taxon>
        <taxon>Epsilonproteobacteria</taxon>
        <taxon>Campylobacterales</taxon>
        <taxon>Helicobacteraceae</taxon>
        <taxon>Helicobacter</taxon>
    </lineage>
</organism>
<evidence type="ECO:0000256" key="4">
    <source>
        <dbReference type="RuleBase" id="RU003512"/>
    </source>
</evidence>